<evidence type="ECO:0000256" key="1">
    <source>
        <dbReference type="SAM" id="MobiDB-lite"/>
    </source>
</evidence>
<protein>
    <submittedName>
        <fullName evidence="2">Uncharacterized protein</fullName>
    </submittedName>
</protein>
<evidence type="ECO:0000313" key="2">
    <source>
        <dbReference type="EMBL" id="TWI15451.1"/>
    </source>
</evidence>
<evidence type="ECO:0000313" key="3">
    <source>
        <dbReference type="Proteomes" id="UP000315908"/>
    </source>
</evidence>
<feature type="region of interest" description="Disordered" evidence="1">
    <location>
        <begin position="46"/>
        <end position="77"/>
    </location>
</feature>
<sequence length="77" mass="8049">MSIKFKPHVGNDVDYPNNIIMNKNAKKMYVAPSIKEHVVELEQGIAAGSGGGTGSTSSNPGIDDWTNDTGGSQNGSL</sequence>
<dbReference type="Proteomes" id="UP000315908">
    <property type="component" value="Unassembled WGS sequence"/>
</dbReference>
<organism evidence="2 3">
    <name type="scientific">Sphingobacterium siyangense</name>
    <dbReference type="NCBI Taxonomy" id="459529"/>
    <lineage>
        <taxon>Bacteria</taxon>
        <taxon>Pseudomonadati</taxon>
        <taxon>Bacteroidota</taxon>
        <taxon>Sphingobacteriia</taxon>
        <taxon>Sphingobacteriales</taxon>
        <taxon>Sphingobacteriaceae</taxon>
        <taxon>Sphingobacterium</taxon>
    </lineage>
</organism>
<dbReference type="AlphaFoldDB" id="A0A562M7A5"/>
<feature type="compositionally biased region" description="Polar residues" evidence="1">
    <location>
        <begin position="67"/>
        <end position="77"/>
    </location>
</feature>
<name>A0A562M7A5_9SPHI</name>
<accession>A0A562M7A5</accession>
<comment type="caution">
    <text evidence="2">The sequence shown here is derived from an EMBL/GenBank/DDBJ whole genome shotgun (WGS) entry which is preliminary data.</text>
</comment>
<reference evidence="2 3" key="1">
    <citation type="journal article" date="2015" name="Stand. Genomic Sci.">
        <title>Genomic Encyclopedia of Bacterial and Archaeal Type Strains, Phase III: the genomes of soil and plant-associated and newly described type strains.</title>
        <authorList>
            <person name="Whitman W.B."/>
            <person name="Woyke T."/>
            <person name="Klenk H.P."/>
            <person name="Zhou Y."/>
            <person name="Lilburn T.G."/>
            <person name="Beck B.J."/>
            <person name="De Vos P."/>
            <person name="Vandamme P."/>
            <person name="Eisen J.A."/>
            <person name="Garrity G."/>
            <person name="Hugenholtz P."/>
            <person name="Kyrpides N.C."/>
        </authorList>
    </citation>
    <scope>NUCLEOTIDE SEQUENCE [LARGE SCALE GENOMIC DNA]</scope>
    <source>
        <strain evidence="2 3">CGMCC 1.6855</strain>
    </source>
</reference>
<dbReference type="EMBL" id="VLKR01000044">
    <property type="protein sequence ID" value="TWI15451.1"/>
    <property type="molecule type" value="Genomic_DNA"/>
</dbReference>
<proteinExistence type="predicted"/>
<gene>
    <name evidence="2" type="ORF">IQ31_05109</name>
</gene>